<feature type="transmembrane region" description="Helical" evidence="1">
    <location>
        <begin position="82"/>
        <end position="108"/>
    </location>
</feature>
<dbReference type="EMBL" id="DXFX01000111">
    <property type="protein sequence ID" value="HIX08521.1"/>
    <property type="molecule type" value="Genomic_DNA"/>
</dbReference>
<dbReference type="InterPro" id="IPR021529">
    <property type="entry name" value="DUF2798"/>
</dbReference>
<feature type="transmembrane region" description="Helical" evidence="1">
    <location>
        <begin position="9"/>
        <end position="29"/>
    </location>
</feature>
<accession>A0A9D1V9L4</accession>
<evidence type="ECO:0000313" key="2">
    <source>
        <dbReference type="EMBL" id="HIX08521.1"/>
    </source>
</evidence>
<comment type="caution">
    <text evidence="2">The sequence shown here is derived from an EMBL/GenBank/DDBJ whole genome shotgun (WGS) entry which is preliminary data.</text>
</comment>
<name>A0A9D1V9L4_9FIRM</name>
<sequence>MPKNLFQEIVFTFIMVIVMVYAMICYNIALDFGELNNVVFVAAFSELWYMGLIAFVLELFVVGPIAKKLAFRILNPASTAPILLTLAVSAITVCFMCPIMSLAATLIIKQPAAADFFAVWVQTTAFNFPMALCWQIFYAGPLVRLIFRAIFVYPKKRKQAEKTQPESK</sequence>
<evidence type="ECO:0000313" key="3">
    <source>
        <dbReference type="Proteomes" id="UP000824204"/>
    </source>
</evidence>
<evidence type="ECO:0008006" key="4">
    <source>
        <dbReference type="Google" id="ProtNLM"/>
    </source>
</evidence>
<gene>
    <name evidence="2" type="ORF">H9741_08630</name>
</gene>
<reference evidence="2" key="1">
    <citation type="journal article" date="2021" name="PeerJ">
        <title>Extensive microbial diversity within the chicken gut microbiome revealed by metagenomics and culture.</title>
        <authorList>
            <person name="Gilroy R."/>
            <person name="Ravi A."/>
            <person name="Getino M."/>
            <person name="Pursley I."/>
            <person name="Horton D.L."/>
            <person name="Alikhan N.F."/>
            <person name="Baker D."/>
            <person name="Gharbi K."/>
            <person name="Hall N."/>
            <person name="Watson M."/>
            <person name="Adriaenssens E.M."/>
            <person name="Foster-Nyarko E."/>
            <person name="Jarju S."/>
            <person name="Secka A."/>
            <person name="Antonio M."/>
            <person name="Oren A."/>
            <person name="Chaudhuri R.R."/>
            <person name="La Ragione R."/>
            <person name="Hildebrand F."/>
            <person name="Pallen M.J."/>
        </authorList>
    </citation>
    <scope>NUCLEOTIDE SEQUENCE</scope>
    <source>
        <strain evidence="2">811</strain>
    </source>
</reference>
<protein>
    <recommendedName>
        <fullName evidence="4">DUF2798 domain-containing protein</fullName>
    </recommendedName>
</protein>
<keyword evidence="1" id="KW-0812">Transmembrane</keyword>
<feature type="transmembrane region" description="Helical" evidence="1">
    <location>
        <begin position="49"/>
        <end position="70"/>
    </location>
</feature>
<keyword evidence="1" id="KW-0472">Membrane</keyword>
<proteinExistence type="predicted"/>
<evidence type="ECO:0000256" key="1">
    <source>
        <dbReference type="SAM" id="Phobius"/>
    </source>
</evidence>
<keyword evidence="1" id="KW-1133">Transmembrane helix</keyword>
<dbReference type="Proteomes" id="UP000824204">
    <property type="component" value="Unassembled WGS sequence"/>
</dbReference>
<dbReference type="AlphaFoldDB" id="A0A9D1V9L4"/>
<reference evidence="2" key="2">
    <citation type="submission" date="2021-04" db="EMBL/GenBank/DDBJ databases">
        <authorList>
            <person name="Gilroy R."/>
        </authorList>
    </citation>
    <scope>NUCLEOTIDE SEQUENCE</scope>
    <source>
        <strain evidence="2">811</strain>
    </source>
</reference>
<feature type="transmembrane region" description="Helical" evidence="1">
    <location>
        <begin position="128"/>
        <end position="147"/>
    </location>
</feature>
<organism evidence="2 3">
    <name type="scientific">Candidatus Borkfalkia faecipullorum</name>
    <dbReference type="NCBI Taxonomy" id="2838510"/>
    <lineage>
        <taxon>Bacteria</taxon>
        <taxon>Bacillati</taxon>
        <taxon>Bacillota</taxon>
        <taxon>Clostridia</taxon>
        <taxon>Christensenellales</taxon>
        <taxon>Christensenellaceae</taxon>
        <taxon>Candidatus Borkfalkia</taxon>
    </lineage>
</organism>
<dbReference type="Pfam" id="PF11391">
    <property type="entry name" value="DUF2798"/>
    <property type="match status" value="2"/>
</dbReference>